<evidence type="ECO:0000256" key="1">
    <source>
        <dbReference type="ARBA" id="ARBA00004123"/>
    </source>
</evidence>
<feature type="compositionally biased region" description="Basic and acidic residues" evidence="5">
    <location>
        <begin position="82"/>
        <end position="111"/>
    </location>
</feature>
<feature type="region of interest" description="Disordered" evidence="5">
    <location>
        <begin position="217"/>
        <end position="241"/>
    </location>
</feature>
<organism evidence="6 7">
    <name type="scientific">Elysia crispata</name>
    <name type="common">lettuce slug</name>
    <dbReference type="NCBI Taxonomy" id="231223"/>
    <lineage>
        <taxon>Eukaryota</taxon>
        <taxon>Metazoa</taxon>
        <taxon>Spiralia</taxon>
        <taxon>Lophotrochozoa</taxon>
        <taxon>Mollusca</taxon>
        <taxon>Gastropoda</taxon>
        <taxon>Heterobranchia</taxon>
        <taxon>Euthyneura</taxon>
        <taxon>Panpulmonata</taxon>
        <taxon>Sacoglossa</taxon>
        <taxon>Placobranchoidea</taxon>
        <taxon>Plakobranchidae</taxon>
        <taxon>Elysia</taxon>
    </lineage>
</organism>
<evidence type="ECO:0000256" key="2">
    <source>
        <dbReference type="ARBA" id="ARBA00022478"/>
    </source>
</evidence>
<keyword evidence="2" id="KW-0240">DNA-directed RNA polymerase</keyword>
<evidence type="ECO:0008006" key="8">
    <source>
        <dbReference type="Google" id="ProtNLM"/>
    </source>
</evidence>
<dbReference type="GO" id="GO:0003677">
    <property type="term" value="F:DNA binding"/>
    <property type="evidence" value="ECO:0007669"/>
    <property type="project" value="InterPro"/>
</dbReference>
<keyword evidence="7" id="KW-1185">Reference proteome</keyword>
<dbReference type="InterPro" id="IPR007811">
    <property type="entry name" value="RPC4"/>
</dbReference>
<evidence type="ECO:0000256" key="3">
    <source>
        <dbReference type="ARBA" id="ARBA00023163"/>
    </source>
</evidence>
<dbReference type="GO" id="GO:0042797">
    <property type="term" value="P:tRNA transcription by RNA polymerase III"/>
    <property type="evidence" value="ECO:0007669"/>
    <property type="project" value="TreeGrafter"/>
</dbReference>
<dbReference type="Proteomes" id="UP001283361">
    <property type="component" value="Unassembled WGS sequence"/>
</dbReference>
<evidence type="ECO:0000313" key="7">
    <source>
        <dbReference type="Proteomes" id="UP001283361"/>
    </source>
</evidence>
<evidence type="ECO:0000256" key="4">
    <source>
        <dbReference type="ARBA" id="ARBA00023242"/>
    </source>
</evidence>
<reference evidence="6" key="1">
    <citation type="journal article" date="2023" name="G3 (Bethesda)">
        <title>A reference genome for the long-term kleptoplast-retaining sea slug Elysia crispata morphotype clarki.</title>
        <authorList>
            <person name="Eastman K.E."/>
            <person name="Pendleton A.L."/>
            <person name="Shaikh M.A."/>
            <person name="Suttiyut T."/>
            <person name="Ogas R."/>
            <person name="Tomko P."/>
            <person name="Gavelis G."/>
            <person name="Widhalm J.R."/>
            <person name="Wisecaver J.H."/>
        </authorList>
    </citation>
    <scope>NUCLEOTIDE SEQUENCE</scope>
    <source>
        <strain evidence="6">ECLA1</strain>
    </source>
</reference>
<protein>
    <recommendedName>
        <fullName evidence="8">DNA-directed RNA polymerase III subunit RPC4</fullName>
    </recommendedName>
</protein>
<evidence type="ECO:0000256" key="5">
    <source>
        <dbReference type="SAM" id="MobiDB-lite"/>
    </source>
</evidence>
<sequence length="387" mass="40963">MIIMASGGDSGSSKDIPRGLVNRTGTPLGRGSRLPSVRGQRDLTLGGYQRKVFTPNLSAKKKTPSSNETSKESPGEGSASGSRDKEGRAKGRGKGDRGRGRGRGRGEDKTIQLHSEFALGPMGGGSSSGWSRGSTGGGSGGGGGGGGEGRSGESSSVIKASMRQCDNYEDKALLDTLLRDDFVSDISAGEASMAPIRLPLNLNNMWMKREVKSEVKAEPMHYEEGQPEATEFPPRSSSMPRSASVRDILLGKSKSENGELLVLQFPDTLPGLPASVLGELRPGTLTSAAPASGEDELTQRLSACQLKDCPEGFMGKLRVRKSGKVELVLGENILEVLPGLPVNFHQELVSIRTEDSSGQMVALGSVDHKLVVTPDYNYLISQADSYR</sequence>
<dbReference type="PANTHER" id="PTHR13408">
    <property type="entry name" value="DNA-DIRECTED RNA POLYMERASE III"/>
    <property type="match status" value="1"/>
</dbReference>
<evidence type="ECO:0000313" key="6">
    <source>
        <dbReference type="EMBL" id="KAK3768483.1"/>
    </source>
</evidence>
<gene>
    <name evidence="6" type="ORF">RRG08_060845</name>
</gene>
<dbReference type="Pfam" id="PF05132">
    <property type="entry name" value="RNA_pol_Rpc4"/>
    <property type="match status" value="1"/>
</dbReference>
<feature type="region of interest" description="Disordered" evidence="5">
    <location>
        <begin position="1"/>
        <end position="160"/>
    </location>
</feature>
<accession>A0AAE0ZFQ3</accession>
<comment type="caution">
    <text evidence="6">The sequence shown here is derived from an EMBL/GenBank/DDBJ whole genome shotgun (WGS) entry which is preliminary data.</text>
</comment>
<dbReference type="AlphaFoldDB" id="A0AAE0ZFQ3"/>
<dbReference type="GO" id="GO:0005666">
    <property type="term" value="C:RNA polymerase III complex"/>
    <property type="evidence" value="ECO:0007669"/>
    <property type="project" value="InterPro"/>
</dbReference>
<comment type="subcellular location">
    <subcellularLocation>
        <location evidence="1">Nucleus</location>
    </subcellularLocation>
</comment>
<name>A0AAE0ZFQ3_9GAST</name>
<feature type="compositionally biased region" description="Gly residues" evidence="5">
    <location>
        <begin position="134"/>
        <end position="149"/>
    </location>
</feature>
<keyword evidence="3" id="KW-0804">Transcription</keyword>
<dbReference type="EMBL" id="JAWDGP010004054">
    <property type="protein sequence ID" value="KAK3768483.1"/>
    <property type="molecule type" value="Genomic_DNA"/>
</dbReference>
<keyword evidence="4" id="KW-0539">Nucleus</keyword>
<proteinExistence type="predicted"/>
<dbReference type="PANTHER" id="PTHR13408:SF0">
    <property type="entry name" value="DNA-DIRECTED RNA POLYMERASE III SUBUNIT RPC4"/>
    <property type="match status" value="1"/>
</dbReference>